<feature type="transmembrane region" description="Helical" evidence="1">
    <location>
        <begin position="295"/>
        <end position="315"/>
    </location>
</feature>
<feature type="transmembrane region" description="Helical" evidence="1">
    <location>
        <begin position="349"/>
        <end position="371"/>
    </location>
</feature>
<dbReference type="Proteomes" id="UP000701680">
    <property type="component" value="Unassembled WGS sequence"/>
</dbReference>
<proteinExistence type="predicted"/>
<dbReference type="RefSeq" id="WP_173814716.1">
    <property type="nucleotide sequence ID" value="NZ_JAAITX010000004.1"/>
</dbReference>
<evidence type="ECO:0000313" key="4">
    <source>
        <dbReference type="Proteomes" id="UP000528555"/>
    </source>
</evidence>
<dbReference type="GO" id="GO:0005886">
    <property type="term" value="C:plasma membrane"/>
    <property type="evidence" value="ECO:0007669"/>
    <property type="project" value="UniProtKB-SubCell"/>
</dbReference>
<accession>A0A850HIK1</accession>
<dbReference type="AlphaFoldDB" id="A0A850HIK1"/>
<evidence type="ECO:0000313" key="3">
    <source>
        <dbReference type="EMBL" id="NVH58494.1"/>
    </source>
</evidence>
<evidence type="ECO:0000256" key="1">
    <source>
        <dbReference type="SAM" id="Phobius"/>
    </source>
</evidence>
<dbReference type="PANTHER" id="PTHR37305">
    <property type="entry name" value="INTEGRAL MEMBRANE PROTEIN-RELATED"/>
    <property type="match status" value="1"/>
</dbReference>
<feature type="transmembrane region" description="Helical" evidence="1">
    <location>
        <begin position="383"/>
        <end position="405"/>
    </location>
</feature>
<organism evidence="3 4">
    <name type="scientific">Dorea phocaeensis</name>
    <dbReference type="NCBI Taxonomy" id="2040291"/>
    <lineage>
        <taxon>Bacteria</taxon>
        <taxon>Bacillati</taxon>
        <taxon>Bacillota</taxon>
        <taxon>Clostridia</taxon>
        <taxon>Lachnospirales</taxon>
        <taxon>Lachnospiraceae</taxon>
        <taxon>Dorea</taxon>
    </lineage>
</organism>
<feature type="transmembrane region" description="Helical" evidence="1">
    <location>
        <begin position="322"/>
        <end position="343"/>
    </location>
</feature>
<comment type="caution">
    <text evidence="3">The sequence shown here is derived from an EMBL/GenBank/DDBJ whole genome shotgun (WGS) entry which is preliminary data.</text>
</comment>
<keyword evidence="1" id="KW-1133">Transmembrane helix</keyword>
<feature type="transmembrane region" description="Helical" evidence="1">
    <location>
        <begin position="197"/>
        <end position="216"/>
    </location>
</feature>
<evidence type="ECO:0000313" key="5">
    <source>
        <dbReference type="Proteomes" id="UP000701680"/>
    </source>
</evidence>
<feature type="transmembrane region" description="Helical" evidence="1">
    <location>
        <begin position="237"/>
        <end position="262"/>
    </location>
</feature>
<dbReference type="Proteomes" id="UP000528555">
    <property type="component" value="Unassembled WGS sequence"/>
</dbReference>
<name>A0A850HIK1_9FIRM</name>
<evidence type="ECO:0000313" key="2">
    <source>
        <dbReference type="EMBL" id="NSK14720.1"/>
    </source>
</evidence>
<keyword evidence="1" id="KW-0812">Transmembrane</keyword>
<dbReference type="GO" id="GO:0140359">
    <property type="term" value="F:ABC-type transporter activity"/>
    <property type="evidence" value="ECO:0007669"/>
    <property type="project" value="InterPro"/>
</dbReference>
<sequence length="413" mass="46090">MRFLGLEMKRILTTKRTWILLAAALVFSGMLAYIPVTFEEVSYTDEQGQEISLKGREAVTYLRGQRSKLEGEVTPEKVKQALFAYQECLTKYGVEDTYELPEEADTTMLIPYWELIHGVREAFADENGMAPALTEIPIEETNRYYEKVQERTKALLAMEQPGHRSAQKIGENLYQDVEKPFQYYSGISSNAMDYQVLLIYLITILCVVIASPIFSSDYQTGADDILRCTKHGRGKMAACKIGSAVLICGSTFLICSMVWIAVTNTLFGWESTKTSLQVIFSISSLPNLDIGQTQWLNLAAGFLMFLAMISFALYLSTKMKSMVSSLAAALVFCFLPVFATSVFPGQLGLWLQCLLPGGGIGMGNSFLYMLIDFKFLHLGSQSVWIPYVLVAVTLVQIPVFLGAAVHSHCKMRK</sequence>
<dbReference type="PANTHER" id="PTHR37305:SF1">
    <property type="entry name" value="MEMBRANE PROTEIN"/>
    <property type="match status" value="1"/>
</dbReference>
<protein>
    <submittedName>
        <fullName evidence="3">ABC transporter permease subunit</fullName>
    </submittedName>
</protein>
<reference evidence="3" key="2">
    <citation type="submission" date="2020-02" db="EMBL/GenBank/DDBJ databases">
        <authorList>
            <person name="Littmann E."/>
            <person name="Sorbara M."/>
        </authorList>
    </citation>
    <scope>NUCLEOTIDE SEQUENCE</scope>
    <source>
        <strain evidence="3">MSK.17.11</strain>
        <strain evidence="2">MSK.17.38</strain>
    </source>
</reference>
<gene>
    <name evidence="3" type="ORF">G5A66_07505</name>
    <name evidence="2" type="ORF">G5A75_07525</name>
</gene>
<dbReference type="EMBL" id="JAAITX010000004">
    <property type="protein sequence ID" value="NVH58494.1"/>
    <property type="molecule type" value="Genomic_DNA"/>
</dbReference>
<keyword evidence="4" id="KW-1185">Reference proteome</keyword>
<reference evidence="4 5" key="1">
    <citation type="journal article" date="2020" name="Cell Host Microbe">
        <title>Functional and Genomic Variation between Human-Derived Isolates of Lachnospiraceae Reveals Inter- and Intra-Species Diversity.</title>
        <authorList>
            <person name="Sorbara M.T."/>
            <person name="Littmann E.R."/>
            <person name="Fontana E."/>
            <person name="Moody T.U."/>
            <person name="Kohout C.E."/>
            <person name="Gjonbalaj M."/>
            <person name="Eaton V."/>
            <person name="Seok R."/>
            <person name="Leiner I.M."/>
            <person name="Pamer E.G."/>
        </authorList>
    </citation>
    <scope>NUCLEOTIDE SEQUENCE [LARGE SCALE GENOMIC DNA]</scope>
    <source>
        <strain evidence="3 4">MSK.17.11</strain>
        <strain evidence="2 5">MSK.17.38</strain>
    </source>
</reference>
<dbReference type="EMBL" id="JAAIUO010000004">
    <property type="protein sequence ID" value="NSK14720.1"/>
    <property type="molecule type" value="Genomic_DNA"/>
</dbReference>
<keyword evidence="1" id="KW-0472">Membrane</keyword>